<sequence>MLGIEDLIKRTQSAANAARLEGFENTALSLAEIARDIQAAWIDQEISRHKNDISDIVG</sequence>
<comment type="caution">
    <text evidence="1">The sequence shown here is derived from an EMBL/GenBank/DDBJ whole genome shotgun (WGS) entry which is preliminary data.</text>
</comment>
<name>A0A6N6JM60_9RHOB</name>
<reference evidence="1 2" key="1">
    <citation type="submission" date="2019-12" db="EMBL/GenBank/DDBJ databases">
        <title>Litoreibacter badius sp. nov., a novel bacteriochlorophyll a-containing bacterium in the genus Litoreibacter.</title>
        <authorList>
            <person name="Kanamuro M."/>
            <person name="Takabe Y."/>
            <person name="Mori K."/>
            <person name="Takaichi S."/>
            <person name="Hanada S."/>
        </authorList>
    </citation>
    <scope>NUCLEOTIDE SEQUENCE [LARGE SCALE GENOMIC DNA]</scope>
    <source>
        <strain evidence="1 2">K6</strain>
    </source>
</reference>
<keyword evidence="2" id="KW-1185">Reference proteome</keyword>
<protein>
    <submittedName>
        <fullName evidence="1">Uncharacterized protein</fullName>
    </submittedName>
</protein>
<organism evidence="1 2">
    <name type="scientific">Litoreibacter roseus</name>
    <dbReference type="NCBI Taxonomy" id="2601869"/>
    <lineage>
        <taxon>Bacteria</taxon>
        <taxon>Pseudomonadati</taxon>
        <taxon>Pseudomonadota</taxon>
        <taxon>Alphaproteobacteria</taxon>
        <taxon>Rhodobacterales</taxon>
        <taxon>Roseobacteraceae</taxon>
        <taxon>Litoreibacter</taxon>
    </lineage>
</organism>
<dbReference type="RefSeq" id="WP_159811275.1">
    <property type="nucleotide sequence ID" value="NZ_BLJE01000024.1"/>
</dbReference>
<dbReference type="AlphaFoldDB" id="A0A6N6JM60"/>
<dbReference type="Proteomes" id="UP000436822">
    <property type="component" value="Unassembled WGS sequence"/>
</dbReference>
<accession>A0A6N6JM60</accession>
<gene>
    <name evidence="1" type="ORF">KIN_44600</name>
</gene>
<evidence type="ECO:0000313" key="2">
    <source>
        <dbReference type="Proteomes" id="UP000436822"/>
    </source>
</evidence>
<dbReference type="EMBL" id="BLJE01000024">
    <property type="protein sequence ID" value="GFE67386.1"/>
    <property type="molecule type" value="Genomic_DNA"/>
</dbReference>
<evidence type="ECO:0000313" key="1">
    <source>
        <dbReference type="EMBL" id="GFE67386.1"/>
    </source>
</evidence>
<proteinExistence type="predicted"/>